<keyword evidence="2" id="KW-1185">Reference proteome</keyword>
<reference evidence="2" key="1">
    <citation type="journal article" date="2015" name="PLoS Genet.">
        <title>Genome Sequence and Transcriptome Analyses of Chrysochromulina tobin: Metabolic Tools for Enhanced Algal Fitness in the Prominent Order Prymnesiales (Haptophyceae).</title>
        <authorList>
            <person name="Hovde B.T."/>
            <person name="Deodato C.R."/>
            <person name="Hunsperger H.M."/>
            <person name="Ryken S.A."/>
            <person name="Yost W."/>
            <person name="Jha R.K."/>
            <person name="Patterson J."/>
            <person name="Monnat R.J. Jr."/>
            <person name="Barlow S.B."/>
            <person name="Starkenburg S.R."/>
            <person name="Cattolico R.A."/>
        </authorList>
    </citation>
    <scope>NUCLEOTIDE SEQUENCE</scope>
    <source>
        <strain evidence="2">CCMP291</strain>
    </source>
</reference>
<accession>A0A0M0JME9</accession>
<gene>
    <name evidence="1" type="ORF">Ctob_008475</name>
</gene>
<dbReference type="AlphaFoldDB" id="A0A0M0JME9"/>
<dbReference type="OrthoDB" id="195287at2759"/>
<dbReference type="Proteomes" id="UP000037460">
    <property type="component" value="Unassembled WGS sequence"/>
</dbReference>
<evidence type="ECO:0000313" key="2">
    <source>
        <dbReference type="Proteomes" id="UP000037460"/>
    </source>
</evidence>
<protein>
    <submittedName>
        <fullName evidence="1">Uncharacterized protein</fullName>
    </submittedName>
</protein>
<organism evidence="1 2">
    <name type="scientific">Chrysochromulina tobinii</name>
    <dbReference type="NCBI Taxonomy" id="1460289"/>
    <lineage>
        <taxon>Eukaryota</taxon>
        <taxon>Haptista</taxon>
        <taxon>Haptophyta</taxon>
        <taxon>Prymnesiophyceae</taxon>
        <taxon>Prymnesiales</taxon>
        <taxon>Chrysochromulinaceae</taxon>
        <taxon>Chrysochromulina</taxon>
    </lineage>
</organism>
<sequence length="419" mass="46009">MRESTISMQCNGSGWSNATRGSEFGIVSYDWSNAKAQWAATKPMDCEERLLTQAQMTKASGGKHVFVYRNIVKALPWFSSVREKLLDPLYAGWFLRFDASKPSASYHQPACAAEDASKCSPLYHDQLQTPEVPTPEHPDPDGKCDTSGCDCGPGLPCGEYLFDHRNDSLREWLVAQVISPTALGDPSIDGLFIDDFWCSNTLCAENPHIDGCPCNDPVQGPTEIEPHSQVDMGLSDAEIKEITLGWNRTMGEVQAAILRANGYTWSLMFGQQNANAAPRLLTETNCAEQLRKACNVDSDWQKHTILFGLSVNQTTGSTLAHVRQDVAFFLLARGPYAYAGWGVWGMTWPFQPEPAHGELPPEPHGVPLPPELLVDYGEPDGLCHEVSDADGVFERKYSKAGVVSLNCRAFEASLGSFDA</sequence>
<proteinExistence type="predicted"/>
<evidence type="ECO:0000313" key="1">
    <source>
        <dbReference type="EMBL" id="KOO27769.1"/>
    </source>
</evidence>
<dbReference type="EMBL" id="JWZX01002669">
    <property type="protein sequence ID" value="KOO27769.1"/>
    <property type="molecule type" value="Genomic_DNA"/>
</dbReference>
<comment type="caution">
    <text evidence="1">The sequence shown here is derived from an EMBL/GenBank/DDBJ whole genome shotgun (WGS) entry which is preliminary data.</text>
</comment>
<name>A0A0M0JME9_9EUKA</name>